<dbReference type="RefSeq" id="WP_166824754.1">
    <property type="nucleotide sequence ID" value="NZ_JAAOLX010000004.1"/>
</dbReference>
<protein>
    <submittedName>
        <fullName evidence="1">Uncharacterized protein</fullName>
    </submittedName>
</protein>
<dbReference type="EMBL" id="JAAOLX010000004">
    <property type="protein sequence ID" value="NHQ86210.1"/>
    <property type="molecule type" value="Genomic_DNA"/>
</dbReference>
<name>A0ABX0KP01_9NEIS</name>
<organism evidence="1 2">
    <name type="scientific">Iodobacter violaceini</name>
    <dbReference type="NCBI Taxonomy" id="3044271"/>
    <lineage>
        <taxon>Bacteria</taxon>
        <taxon>Pseudomonadati</taxon>
        <taxon>Pseudomonadota</taxon>
        <taxon>Betaproteobacteria</taxon>
        <taxon>Neisseriales</taxon>
        <taxon>Chitinibacteraceae</taxon>
        <taxon>Iodobacter</taxon>
    </lineage>
</organism>
<sequence>MPFWDNLPFFYGPATHTSVVLAGDLLQQNNVGTSYIGPKYICDYTNGHSFFLDSNLFPGWPVALVYWLPWQNNTITAVSWLQLNTSGCNAFLTSEFSGCRFVINDFGLSHIAHWQAIGPFVDNSSAARDYKEATLLGPPSTLRRKLSFTGSTAPVGATMSVSNTYGWHGPNSRAIVCGYKHLFTGIWHFKVLRYQAGNPAGGFWSDL</sequence>
<comment type="caution">
    <text evidence="1">The sequence shown here is derived from an EMBL/GenBank/DDBJ whole genome shotgun (WGS) entry which is preliminary data.</text>
</comment>
<evidence type="ECO:0000313" key="1">
    <source>
        <dbReference type="EMBL" id="NHQ86210.1"/>
    </source>
</evidence>
<gene>
    <name evidence="1" type="ORF">HA050_08785</name>
</gene>
<keyword evidence="2" id="KW-1185">Reference proteome</keyword>
<proteinExistence type="predicted"/>
<reference evidence="1 2" key="1">
    <citation type="submission" date="2020-03" db="EMBL/GenBank/DDBJ databases">
        <title>Draft genome sequence of environmentally isolated violet-colored cultures.</title>
        <authorList>
            <person name="Wilson H.S."/>
        </authorList>
    </citation>
    <scope>NUCLEOTIDE SEQUENCE [LARGE SCALE GENOMIC DNA]</scope>
    <source>
        <strain evidence="1 2">HSC-16F04</strain>
    </source>
</reference>
<evidence type="ECO:0000313" key="2">
    <source>
        <dbReference type="Proteomes" id="UP000712570"/>
    </source>
</evidence>
<dbReference type="Proteomes" id="UP000712570">
    <property type="component" value="Unassembled WGS sequence"/>
</dbReference>
<accession>A0ABX0KP01</accession>